<evidence type="ECO:0000313" key="2">
    <source>
        <dbReference type="EMBL" id="MDH0562654.1"/>
    </source>
</evidence>
<feature type="signal peptide" evidence="1">
    <location>
        <begin position="1"/>
        <end position="21"/>
    </location>
</feature>
<evidence type="ECO:0000256" key="1">
    <source>
        <dbReference type="SAM" id="SignalP"/>
    </source>
</evidence>
<proteinExistence type="predicted"/>
<feature type="chain" id="PRO_5041444567" description="Lipoprotein" evidence="1">
    <location>
        <begin position="22"/>
        <end position="188"/>
    </location>
</feature>
<dbReference type="RefSeq" id="WP_279694377.1">
    <property type="nucleotide sequence ID" value="NZ_JAOEEO010000001.1"/>
</dbReference>
<dbReference type="Proteomes" id="UP001159329">
    <property type="component" value="Unassembled WGS sequence"/>
</dbReference>
<keyword evidence="1" id="KW-0732">Signal</keyword>
<evidence type="ECO:0008006" key="4">
    <source>
        <dbReference type="Google" id="ProtNLM"/>
    </source>
</evidence>
<dbReference type="AlphaFoldDB" id="A0AA42I536"/>
<name>A0AA42I536_9GAMM</name>
<evidence type="ECO:0000313" key="3">
    <source>
        <dbReference type="Proteomes" id="UP001159329"/>
    </source>
</evidence>
<gene>
    <name evidence="2" type="ORF">N7644_03055</name>
</gene>
<reference evidence="2" key="1">
    <citation type="submission" date="2022-09" db="EMBL/GenBank/DDBJ databases">
        <title>Intensive care unit water sources are persistently colonized with multi-drug resistant bacteria and are the site of extensive horizontal gene transfer of antibiotic resistance genes.</title>
        <authorList>
            <person name="Diorio-Toth L."/>
        </authorList>
    </citation>
    <scope>NUCLEOTIDE SEQUENCE</scope>
    <source>
        <strain evidence="2">GD04005</strain>
    </source>
</reference>
<comment type="caution">
    <text evidence="2">The sequence shown here is derived from an EMBL/GenBank/DDBJ whole genome shotgun (WGS) entry which is preliminary data.</text>
</comment>
<accession>A0AA42I536</accession>
<sequence>MTYRLILSACLGLCLSGCVGNMNPTGGNSTPNYPYYKTREARVVKKILVPAGTTLVYDTQFLKEGEQDKIMPEDKLTDIRFPEDQPMRWGGVPVSMISKFFNSEMHGFSVYADFQQLDASQRSRFAQLWQSCDDDLGITVKDTSDWSFNKANIANVESCSVNYQRYFKHNQKQQQFLDTLYREMMKAE</sequence>
<dbReference type="EMBL" id="JAOEEO010000001">
    <property type="protein sequence ID" value="MDH0562654.1"/>
    <property type="molecule type" value="Genomic_DNA"/>
</dbReference>
<organism evidence="2 3">
    <name type="scientific">Acinetobacter courvalinii</name>
    <dbReference type="NCBI Taxonomy" id="280147"/>
    <lineage>
        <taxon>Bacteria</taxon>
        <taxon>Pseudomonadati</taxon>
        <taxon>Pseudomonadota</taxon>
        <taxon>Gammaproteobacteria</taxon>
        <taxon>Moraxellales</taxon>
        <taxon>Moraxellaceae</taxon>
        <taxon>Acinetobacter</taxon>
    </lineage>
</organism>
<protein>
    <recommendedName>
        <fullName evidence="4">Lipoprotein</fullName>
    </recommendedName>
</protein>